<gene>
    <name evidence="1" type="ORF">S01H1_30785</name>
</gene>
<dbReference type="AlphaFoldDB" id="X0SZW0"/>
<sequence length="106" mass="11903">MYGQCEICERKDAVEVTLAGGYLARLCLACRNDWGELCNGIDAFRLLHAAEGKKVWAVRHEAAEELIDRLANEIHGYACDLFEAGHDWVAGRKDEVRQAKEPEADK</sequence>
<proteinExistence type="predicted"/>
<organism evidence="1">
    <name type="scientific">marine sediment metagenome</name>
    <dbReference type="NCBI Taxonomy" id="412755"/>
    <lineage>
        <taxon>unclassified sequences</taxon>
        <taxon>metagenomes</taxon>
        <taxon>ecological metagenomes</taxon>
    </lineage>
</organism>
<comment type="caution">
    <text evidence="1">The sequence shown here is derived from an EMBL/GenBank/DDBJ whole genome shotgun (WGS) entry which is preliminary data.</text>
</comment>
<name>X0SZW0_9ZZZZ</name>
<dbReference type="EMBL" id="BARS01018965">
    <property type="protein sequence ID" value="GAF86479.1"/>
    <property type="molecule type" value="Genomic_DNA"/>
</dbReference>
<evidence type="ECO:0000313" key="1">
    <source>
        <dbReference type="EMBL" id="GAF86479.1"/>
    </source>
</evidence>
<reference evidence="1" key="1">
    <citation type="journal article" date="2014" name="Front. Microbiol.">
        <title>High frequency of phylogenetically diverse reductive dehalogenase-homologous genes in deep subseafloor sedimentary metagenomes.</title>
        <authorList>
            <person name="Kawai M."/>
            <person name="Futagami T."/>
            <person name="Toyoda A."/>
            <person name="Takaki Y."/>
            <person name="Nishi S."/>
            <person name="Hori S."/>
            <person name="Arai W."/>
            <person name="Tsubouchi T."/>
            <person name="Morono Y."/>
            <person name="Uchiyama I."/>
            <person name="Ito T."/>
            <person name="Fujiyama A."/>
            <person name="Inagaki F."/>
            <person name="Takami H."/>
        </authorList>
    </citation>
    <scope>NUCLEOTIDE SEQUENCE</scope>
    <source>
        <strain evidence="1">Expedition CK06-06</strain>
    </source>
</reference>
<accession>X0SZW0</accession>
<protein>
    <submittedName>
        <fullName evidence="1">Uncharacterized protein</fullName>
    </submittedName>
</protein>